<dbReference type="AlphaFoldDB" id="A0A0V0H1T5"/>
<evidence type="ECO:0000313" key="1">
    <source>
        <dbReference type="EMBL" id="JAP14353.1"/>
    </source>
</evidence>
<organism evidence="1">
    <name type="scientific">Solanum chacoense</name>
    <name type="common">Chaco potato</name>
    <dbReference type="NCBI Taxonomy" id="4108"/>
    <lineage>
        <taxon>Eukaryota</taxon>
        <taxon>Viridiplantae</taxon>
        <taxon>Streptophyta</taxon>
        <taxon>Embryophyta</taxon>
        <taxon>Tracheophyta</taxon>
        <taxon>Spermatophyta</taxon>
        <taxon>Magnoliopsida</taxon>
        <taxon>eudicotyledons</taxon>
        <taxon>Gunneridae</taxon>
        <taxon>Pentapetalae</taxon>
        <taxon>asterids</taxon>
        <taxon>lamiids</taxon>
        <taxon>Solanales</taxon>
        <taxon>Solanaceae</taxon>
        <taxon>Solanoideae</taxon>
        <taxon>Solaneae</taxon>
        <taxon>Solanum</taxon>
    </lineage>
</organism>
<sequence length="73" mass="8429">MSTKTSMCFFHKNNILLETNLWSWKSCVLVAPIVCTRRCWHHSLHITRMKSLHVTAYQSLAGDLICGFVPDIH</sequence>
<dbReference type="EMBL" id="GEDG01026693">
    <property type="protein sequence ID" value="JAP14353.1"/>
    <property type="molecule type" value="Transcribed_RNA"/>
</dbReference>
<accession>A0A0V0H1T5</accession>
<protein>
    <submittedName>
        <fullName evidence="1">Putative ovule protein</fullName>
    </submittedName>
</protein>
<reference evidence="1" key="1">
    <citation type="submission" date="2015-12" db="EMBL/GenBank/DDBJ databases">
        <title>Gene expression during late stages of embryo sac development: a critical building block for successful pollen-pistil interactions.</title>
        <authorList>
            <person name="Liu Y."/>
            <person name="Joly V."/>
            <person name="Sabar M."/>
            <person name="Matton D.P."/>
        </authorList>
    </citation>
    <scope>NUCLEOTIDE SEQUENCE</scope>
</reference>
<proteinExistence type="predicted"/>
<name>A0A0V0H1T5_SOLCH</name>